<protein>
    <submittedName>
        <fullName evidence="1">Uncharacterized protein</fullName>
    </submittedName>
</protein>
<dbReference type="Proteomes" id="UP000186922">
    <property type="component" value="Unassembled WGS sequence"/>
</dbReference>
<dbReference type="EMBL" id="BDGG01000001">
    <property type="protein sequence ID" value="GAU89164.1"/>
    <property type="molecule type" value="Genomic_DNA"/>
</dbReference>
<dbReference type="AlphaFoldDB" id="A0A1D1UHG9"/>
<name>A0A1D1UHG9_RAMVA</name>
<organism evidence="1 2">
    <name type="scientific">Ramazzottius varieornatus</name>
    <name type="common">Water bear</name>
    <name type="synonym">Tardigrade</name>
    <dbReference type="NCBI Taxonomy" id="947166"/>
    <lineage>
        <taxon>Eukaryota</taxon>
        <taxon>Metazoa</taxon>
        <taxon>Ecdysozoa</taxon>
        <taxon>Tardigrada</taxon>
        <taxon>Eutardigrada</taxon>
        <taxon>Parachela</taxon>
        <taxon>Hypsibioidea</taxon>
        <taxon>Ramazzottiidae</taxon>
        <taxon>Ramazzottius</taxon>
    </lineage>
</organism>
<proteinExistence type="predicted"/>
<comment type="caution">
    <text evidence="1">The sequence shown here is derived from an EMBL/GenBank/DDBJ whole genome shotgun (WGS) entry which is preliminary data.</text>
</comment>
<evidence type="ECO:0000313" key="2">
    <source>
        <dbReference type="Proteomes" id="UP000186922"/>
    </source>
</evidence>
<gene>
    <name evidence="1" type="primary">RvY_01747-1</name>
    <name evidence="1" type="synonym">RvY_01747.1</name>
    <name evidence="1" type="ORF">RvY_01747</name>
</gene>
<sequence length="124" mass="13711">MNHSSAGVRSMGTVESRVDVSDPLVAIDPLSQLAASLSKVCLRRKFPRLALQLSFLQGDGEDLEDLFGVYDASHCSNVKSRVLRSAGVHMTQTRAAAYNELDRRSMGKDLTWIWRKVTAFEATP</sequence>
<evidence type="ECO:0000313" key="1">
    <source>
        <dbReference type="EMBL" id="GAU89164.1"/>
    </source>
</evidence>
<reference evidence="1 2" key="1">
    <citation type="journal article" date="2016" name="Nat. Commun.">
        <title>Extremotolerant tardigrade genome and improved radiotolerance of human cultured cells by tardigrade-unique protein.</title>
        <authorList>
            <person name="Hashimoto T."/>
            <person name="Horikawa D.D."/>
            <person name="Saito Y."/>
            <person name="Kuwahara H."/>
            <person name="Kozuka-Hata H."/>
            <person name="Shin-I T."/>
            <person name="Minakuchi Y."/>
            <person name="Ohishi K."/>
            <person name="Motoyama A."/>
            <person name="Aizu T."/>
            <person name="Enomoto A."/>
            <person name="Kondo K."/>
            <person name="Tanaka S."/>
            <person name="Hara Y."/>
            <person name="Koshikawa S."/>
            <person name="Sagara H."/>
            <person name="Miura T."/>
            <person name="Yokobori S."/>
            <person name="Miyagawa K."/>
            <person name="Suzuki Y."/>
            <person name="Kubo T."/>
            <person name="Oyama M."/>
            <person name="Kohara Y."/>
            <person name="Fujiyama A."/>
            <person name="Arakawa K."/>
            <person name="Katayama T."/>
            <person name="Toyoda A."/>
            <person name="Kunieda T."/>
        </authorList>
    </citation>
    <scope>NUCLEOTIDE SEQUENCE [LARGE SCALE GENOMIC DNA]</scope>
    <source>
        <strain evidence="1 2">YOKOZUNA-1</strain>
    </source>
</reference>
<keyword evidence="2" id="KW-1185">Reference proteome</keyword>
<accession>A0A1D1UHG9</accession>